<reference evidence="1 2" key="1">
    <citation type="submission" date="2018-02" db="EMBL/GenBank/DDBJ databases">
        <authorList>
            <person name="Machado R.A."/>
        </authorList>
    </citation>
    <scope>NUCLEOTIDE SEQUENCE [LARGE SCALE GENOMIC DNA]</scope>
    <source>
        <strain evidence="1 2">DSM 19724</strain>
    </source>
</reference>
<comment type="caution">
    <text evidence="1">The sequence shown here is derived from an EMBL/GenBank/DDBJ whole genome shotgun (WGS) entry which is preliminary data.</text>
</comment>
<dbReference type="AlphaFoldDB" id="A0A7X5TGY6"/>
<gene>
    <name evidence="1" type="ORF">C5469_03980</name>
</gene>
<sequence>MSNMAEFYIAFFVLLKMGAVPINALFGHNTSLRIILKLLMLYEYIKLDINDPTRVEIVCSQQLLLSGKVAIMACRLIRRILICSIQVENR</sequence>
<name>A0A7X5TGY6_9GAMM</name>
<keyword evidence="2" id="KW-1185">Reference proteome</keyword>
<dbReference type="Proteomes" id="UP000591844">
    <property type="component" value="Unassembled WGS sequence"/>
</dbReference>
<evidence type="ECO:0000313" key="2">
    <source>
        <dbReference type="Proteomes" id="UP000591844"/>
    </source>
</evidence>
<evidence type="ECO:0000313" key="1">
    <source>
        <dbReference type="EMBL" id="NHB91337.1"/>
    </source>
</evidence>
<dbReference type="EMBL" id="PUJW01000003">
    <property type="protein sequence ID" value="NHB91337.1"/>
    <property type="molecule type" value="Genomic_DNA"/>
</dbReference>
<organism evidence="1 2">
    <name type="scientific">Photorhabdus cinerea</name>
    <dbReference type="NCBI Taxonomy" id="471575"/>
    <lineage>
        <taxon>Bacteria</taxon>
        <taxon>Pseudomonadati</taxon>
        <taxon>Pseudomonadota</taxon>
        <taxon>Gammaproteobacteria</taxon>
        <taxon>Enterobacterales</taxon>
        <taxon>Morganellaceae</taxon>
        <taxon>Photorhabdus</taxon>
    </lineage>
</organism>
<proteinExistence type="predicted"/>
<accession>A0A7X5TGY6</accession>
<protein>
    <submittedName>
        <fullName evidence="1">Uncharacterized protein</fullName>
    </submittedName>
</protein>